<organism evidence="2">
    <name type="scientific">uncultured Pseudonocardia sp</name>
    <dbReference type="NCBI Taxonomy" id="211455"/>
    <lineage>
        <taxon>Bacteria</taxon>
        <taxon>Bacillati</taxon>
        <taxon>Actinomycetota</taxon>
        <taxon>Actinomycetes</taxon>
        <taxon>Pseudonocardiales</taxon>
        <taxon>Pseudonocardiaceae</taxon>
        <taxon>Pseudonocardia</taxon>
        <taxon>environmental samples</taxon>
    </lineage>
</organism>
<dbReference type="EMBL" id="CADCUS010000344">
    <property type="protein sequence ID" value="CAA9416144.1"/>
    <property type="molecule type" value="Genomic_DNA"/>
</dbReference>
<feature type="region of interest" description="Disordered" evidence="1">
    <location>
        <begin position="56"/>
        <end position="78"/>
    </location>
</feature>
<evidence type="ECO:0000256" key="1">
    <source>
        <dbReference type="SAM" id="MobiDB-lite"/>
    </source>
</evidence>
<reference evidence="2" key="1">
    <citation type="submission" date="2020-02" db="EMBL/GenBank/DDBJ databases">
        <authorList>
            <person name="Meier V. D."/>
        </authorList>
    </citation>
    <scope>NUCLEOTIDE SEQUENCE</scope>
    <source>
        <strain evidence="2">AVDCRST_MAG66</strain>
    </source>
</reference>
<feature type="region of interest" description="Disordered" evidence="1">
    <location>
        <begin position="1"/>
        <end position="35"/>
    </location>
</feature>
<accession>A0A6J4PHP3</accession>
<evidence type="ECO:0000313" key="2">
    <source>
        <dbReference type="EMBL" id="CAA9416144.1"/>
    </source>
</evidence>
<gene>
    <name evidence="2" type="ORF">AVDCRST_MAG66-2329</name>
</gene>
<dbReference type="AlphaFoldDB" id="A0A6J4PHP3"/>
<sequence>MAAHTPMGTALLVGGPWDGHTEQVQLDGEGRPPELLPRYRQETVFTEDTGFLPLRIPEAPYRRRGPHPSRPGTWIYEP</sequence>
<protein>
    <submittedName>
        <fullName evidence="2">Uncharacterized protein</fullName>
    </submittedName>
</protein>
<proteinExistence type="predicted"/>
<name>A0A6J4PHP3_9PSEU</name>